<organism evidence="1 2">
    <name type="scientific">Vibrio gigantis</name>
    <dbReference type="NCBI Taxonomy" id="296199"/>
    <lineage>
        <taxon>Bacteria</taxon>
        <taxon>Pseudomonadati</taxon>
        <taxon>Pseudomonadota</taxon>
        <taxon>Gammaproteobacteria</taxon>
        <taxon>Vibrionales</taxon>
        <taxon>Vibrionaceae</taxon>
        <taxon>Vibrio</taxon>
    </lineage>
</organism>
<sequence>MRRKLTSKNKNKFTQRRLQAIKLGIPTNLMMTGRLKLVVDYYQYLRNALNANADEQKYMEVSFVEGFKEKQILSAIFQDLHRWRAKSQNAPSEELKCSLIQSLARLFPLINCTPELDIINLGTTLCDDIRHATGDYSLNRIAHPPYQRPCDSGCNEDEIPSAELSKIWEQFIRKAENYDEIRELLTSPIKPDV</sequence>
<reference evidence="1 2" key="1">
    <citation type="submission" date="2019-09" db="EMBL/GenBank/DDBJ databases">
        <title>Draft genome sequence of various Type strains from the CCUG.</title>
        <authorList>
            <person name="Pineiro-Iglesias B."/>
            <person name="Tunovic T."/>
            <person name="Unosson C."/>
            <person name="Inganas E."/>
            <person name="Ohlen M."/>
            <person name="Cardew S."/>
            <person name="Jensie-Markopoulos S."/>
            <person name="Salva-Serra F."/>
            <person name="Jaen-Luchoro D."/>
            <person name="Karlsson R."/>
            <person name="Svensson-Stadler L."/>
            <person name="Chun J."/>
            <person name="Moore E."/>
        </authorList>
    </citation>
    <scope>NUCLEOTIDE SEQUENCE [LARGE SCALE GENOMIC DNA]</scope>
    <source>
        <strain evidence="1 2">CCUG 56969T</strain>
    </source>
</reference>
<dbReference type="RefSeq" id="WP_086712652.1">
    <property type="nucleotide sequence ID" value="NZ_AP025493.1"/>
</dbReference>
<dbReference type="EMBL" id="VXJS01000004">
    <property type="protein sequence ID" value="KAA8677699.1"/>
    <property type="molecule type" value="Genomic_DNA"/>
</dbReference>
<protein>
    <submittedName>
        <fullName evidence="1">Uncharacterized protein</fullName>
    </submittedName>
</protein>
<dbReference type="AlphaFoldDB" id="A0A5M9NZY0"/>
<name>A0A5M9NZY0_9VIBR</name>
<evidence type="ECO:0000313" key="1">
    <source>
        <dbReference type="EMBL" id="KAA8677699.1"/>
    </source>
</evidence>
<gene>
    <name evidence="1" type="ORF">F4W18_09085</name>
</gene>
<comment type="caution">
    <text evidence="1">The sequence shown here is derived from an EMBL/GenBank/DDBJ whole genome shotgun (WGS) entry which is preliminary data.</text>
</comment>
<evidence type="ECO:0000313" key="2">
    <source>
        <dbReference type="Proteomes" id="UP000322521"/>
    </source>
</evidence>
<accession>A0A5M9NZY0</accession>
<dbReference type="OrthoDB" id="9874118at2"/>
<proteinExistence type="predicted"/>
<dbReference type="Proteomes" id="UP000322521">
    <property type="component" value="Unassembled WGS sequence"/>
</dbReference>
<keyword evidence="2" id="KW-1185">Reference proteome</keyword>